<keyword evidence="8" id="KW-0812">Transmembrane</keyword>
<dbReference type="GO" id="GO:0030552">
    <property type="term" value="F:cAMP binding"/>
    <property type="evidence" value="ECO:0007669"/>
    <property type="project" value="TreeGrafter"/>
</dbReference>
<evidence type="ECO:0000256" key="7">
    <source>
        <dbReference type="ARBA" id="ARBA00022475"/>
    </source>
</evidence>
<evidence type="ECO:0000256" key="9">
    <source>
        <dbReference type="ARBA" id="ARBA00022889"/>
    </source>
</evidence>
<keyword evidence="5" id="KW-0796">Tight junction</keyword>
<name>A0A1D3D3U2_9EIME</name>
<dbReference type="InterPro" id="IPR014710">
    <property type="entry name" value="RmlC-like_jellyroll"/>
</dbReference>
<keyword evidence="13" id="KW-0325">Glycoprotein</keyword>
<accession>A0A1D3D3U2</accession>
<dbReference type="VEuPathDB" id="ToxoDB:LOC34621890"/>
<dbReference type="InterPro" id="IPR018490">
    <property type="entry name" value="cNMP-bd_dom_sf"/>
</dbReference>
<evidence type="ECO:0000256" key="2">
    <source>
        <dbReference type="ARBA" id="ARBA00004141"/>
    </source>
</evidence>
<feature type="compositionally biased region" description="Polar residues" evidence="14">
    <location>
        <begin position="318"/>
        <end position="336"/>
    </location>
</feature>
<dbReference type="Gene3D" id="2.60.120.10">
    <property type="entry name" value="Jelly Rolls"/>
    <property type="match status" value="1"/>
</dbReference>
<dbReference type="SUPFAM" id="SSF51206">
    <property type="entry name" value="cAMP-binding domain-like"/>
    <property type="match status" value="1"/>
</dbReference>
<comment type="subcellular location">
    <subcellularLocation>
        <location evidence="3">Cell junction</location>
        <location evidence="3">Tight junction</location>
    </subcellularLocation>
    <subcellularLocation>
        <location evidence="1">Lateral cell membrane</location>
    </subcellularLocation>
    <subcellularLocation>
        <location evidence="2">Membrane</location>
        <topology evidence="2">Multi-pass membrane protein</topology>
    </subcellularLocation>
</comment>
<evidence type="ECO:0000256" key="11">
    <source>
        <dbReference type="ARBA" id="ARBA00022989"/>
    </source>
</evidence>
<evidence type="ECO:0000256" key="10">
    <source>
        <dbReference type="ARBA" id="ARBA00022949"/>
    </source>
</evidence>
<dbReference type="EMBL" id="JROU02000844">
    <property type="protein sequence ID" value="OEH78120.1"/>
    <property type="molecule type" value="Genomic_DNA"/>
</dbReference>
<evidence type="ECO:0000256" key="13">
    <source>
        <dbReference type="ARBA" id="ARBA00023180"/>
    </source>
</evidence>
<feature type="domain" description="POPDC1-3" evidence="15">
    <location>
        <begin position="650"/>
        <end position="774"/>
    </location>
</feature>
<feature type="compositionally biased region" description="Polar residues" evidence="14">
    <location>
        <begin position="106"/>
        <end position="116"/>
    </location>
</feature>
<dbReference type="Proteomes" id="UP000095192">
    <property type="component" value="Unassembled WGS sequence"/>
</dbReference>
<gene>
    <name evidence="16" type="ORF">cyc_05554</name>
</gene>
<feature type="compositionally biased region" description="Low complexity" evidence="14">
    <location>
        <begin position="124"/>
        <end position="142"/>
    </location>
</feature>
<dbReference type="PANTHER" id="PTHR12101">
    <property type="entry name" value="POPEYE DOMAIN CONTAINING PROTEIN"/>
    <property type="match status" value="1"/>
</dbReference>
<feature type="compositionally biased region" description="Polar residues" evidence="14">
    <location>
        <begin position="887"/>
        <end position="897"/>
    </location>
</feature>
<dbReference type="InParanoid" id="A0A1D3D3U2"/>
<evidence type="ECO:0000256" key="14">
    <source>
        <dbReference type="SAM" id="MobiDB-lite"/>
    </source>
</evidence>
<feature type="region of interest" description="Disordered" evidence="14">
    <location>
        <begin position="827"/>
        <end position="875"/>
    </location>
</feature>
<organism evidence="16 17">
    <name type="scientific">Cyclospora cayetanensis</name>
    <dbReference type="NCBI Taxonomy" id="88456"/>
    <lineage>
        <taxon>Eukaryota</taxon>
        <taxon>Sar</taxon>
        <taxon>Alveolata</taxon>
        <taxon>Apicomplexa</taxon>
        <taxon>Conoidasida</taxon>
        <taxon>Coccidia</taxon>
        <taxon>Eucoccidiorida</taxon>
        <taxon>Eimeriorina</taxon>
        <taxon>Eimeriidae</taxon>
        <taxon>Cyclospora</taxon>
    </lineage>
</organism>
<keyword evidence="10" id="KW-0965">Cell junction</keyword>
<keyword evidence="11" id="KW-1133">Transmembrane helix</keyword>
<dbReference type="Pfam" id="PF04831">
    <property type="entry name" value="POPDC1-3"/>
    <property type="match status" value="1"/>
</dbReference>
<feature type="compositionally biased region" description="Basic and acidic residues" evidence="14">
    <location>
        <begin position="842"/>
        <end position="851"/>
    </location>
</feature>
<dbReference type="InterPro" id="IPR006916">
    <property type="entry name" value="POPDC1-3"/>
</dbReference>
<feature type="region of interest" description="Disordered" evidence="14">
    <location>
        <begin position="542"/>
        <end position="611"/>
    </location>
</feature>
<feature type="region of interest" description="Disordered" evidence="14">
    <location>
        <begin position="294"/>
        <end position="348"/>
    </location>
</feature>
<reference evidence="16 17" key="1">
    <citation type="journal article" date="2016" name="BMC Genomics">
        <title>Comparative genomics reveals Cyclospora cayetanensis possesses coccidia-like metabolism and invasion components but unique surface antigens.</title>
        <authorList>
            <person name="Liu S."/>
            <person name="Wang L."/>
            <person name="Zheng H."/>
            <person name="Xu Z."/>
            <person name="Roellig D.M."/>
            <person name="Li N."/>
            <person name="Frace M.A."/>
            <person name="Tang K."/>
            <person name="Arrowood M.J."/>
            <person name="Moss D.M."/>
            <person name="Zhang L."/>
            <person name="Feng Y."/>
            <person name="Xiao L."/>
        </authorList>
    </citation>
    <scope>NUCLEOTIDE SEQUENCE [LARGE SCALE GENOMIC DNA]</scope>
    <source>
        <strain evidence="16 17">CHN_HEN01</strain>
    </source>
</reference>
<feature type="compositionally biased region" description="Low complexity" evidence="14">
    <location>
        <begin position="577"/>
        <end position="588"/>
    </location>
</feature>
<keyword evidence="6" id="KW-0217">Developmental protein</keyword>
<feature type="region of interest" description="Disordered" evidence="14">
    <location>
        <begin position="497"/>
        <end position="527"/>
    </location>
</feature>
<dbReference type="GO" id="GO:0016328">
    <property type="term" value="C:lateral plasma membrane"/>
    <property type="evidence" value="ECO:0007669"/>
    <property type="project" value="UniProtKB-SubCell"/>
</dbReference>
<keyword evidence="7" id="KW-1003">Cell membrane</keyword>
<dbReference type="VEuPathDB" id="ToxoDB:cyc_05554"/>
<dbReference type="GO" id="GO:0005923">
    <property type="term" value="C:bicellular tight junction"/>
    <property type="evidence" value="ECO:0007669"/>
    <property type="project" value="UniProtKB-SubCell"/>
</dbReference>
<keyword evidence="9" id="KW-0130">Cell adhesion</keyword>
<evidence type="ECO:0000256" key="8">
    <source>
        <dbReference type="ARBA" id="ARBA00022692"/>
    </source>
</evidence>
<dbReference type="PANTHER" id="PTHR12101:SF17">
    <property type="entry name" value="BLOOD VESSEL EPICARDIAL SUBSTANCE"/>
    <property type="match status" value="1"/>
</dbReference>
<evidence type="ECO:0000313" key="16">
    <source>
        <dbReference type="EMBL" id="OEH78120.1"/>
    </source>
</evidence>
<evidence type="ECO:0000256" key="6">
    <source>
        <dbReference type="ARBA" id="ARBA00022473"/>
    </source>
</evidence>
<evidence type="ECO:0000256" key="1">
    <source>
        <dbReference type="ARBA" id="ARBA00004124"/>
    </source>
</evidence>
<evidence type="ECO:0000256" key="5">
    <source>
        <dbReference type="ARBA" id="ARBA00022427"/>
    </source>
</evidence>
<feature type="compositionally biased region" description="Low complexity" evidence="14">
    <location>
        <begin position="175"/>
        <end position="190"/>
    </location>
</feature>
<protein>
    <recommendedName>
        <fullName evidence="15">POPDC1-3 domain-containing protein</fullName>
    </recommendedName>
</protein>
<feature type="compositionally biased region" description="Polar residues" evidence="14">
    <location>
        <begin position="498"/>
        <end position="509"/>
    </location>
</feature>
<keyword evidence="12" id="KW-0472">Membrane</keyword>
<proteinExistence type="inferred from homology"/>
<feature type="compositionally biased region" description="Low complexity" evidence="14">
    <location>
        <begin position="898"/>
        <end position="914"/>
    </location>
</feature>
<comment type="similarity">
    <text evidence="4">Belongs to the popeye family.</text>
</comment>
<evidence type="ECO:0000256" key="3">
    <source>
        <dbReference type="ARBA" id="ARBA00004435"/>
    </source>
</evidence>
<keyword evidence="17" id="KW-1185">Reference proteome</keyword>
<evidence type="ECO:0000256" key="4">
    <source>
        <dbReference type="ARBA" id="ARBA00007146"/>
    </source>
</evidence>
<feature type="region of interest" description="Disordered" evidence="14">
    <location>
        <begin position="887"/>
        <end position="920"/>
    </location>
</feature>
<feature type="region of interest" description="Disordered" evidence="14">
    <location>
        <begin position="106"/>
        <end position="200"/>
    </location>
</feature>
<dbReference type="InterPro" id="IPR055272">
    <property type="entry name" value="POPDC1-3_dom"/>
</dbReference>
<evidence type="ECO:0000256" key="12">
    <source>
        <dbReference type="ARBA" id="ARBA00023136"/>
    </source>
</evidence>
<dbReference type="GO" id="GO:0007155">
    <property type="term" value="P:cell adhesion"/>
    <property type="evidence" value="ECO:0007669"/>
    <property type="project" value="UniProtKB-KW"/>
</dbReference>
<evidence type="ECO:0000313" key="17">
    <source>
        <dbReference type="Proteomes" id="UP000095192"/>
    </source>
</evidence>
<sequence>MHTVRLVLRRTVTTQRTALSHVRRAIRATAGVPTNGCTHARQELSPWVATVARISTPLSQHLQRQQLKHRLLAHCFHSVARDDATASSAEPAEARGDPVGEALPLSTQQAASSPRANESRDCCDSPTAASTDGASASDTTAPHVSDLEGSRGHPASQSTKESVKPCGRRRRFSRASRSTASACSSSKSRSNNGGCKAVGGEDEKAGIRVLGRVRGRAARNCLRATAAWLGALLPQGASAAVPGDSAAAAIALLARGGRRGRAAVPPGLGGGTGTVSPQHGAVLQQAAHVEAQRGMAGTSEAQSTEDVGAAAAAAPAATSDTGTDTVAGSTENTGQVAATPPLGRRRQGNVRVPLGSPGAASVSGGGAIDFQFPVLFNVAIKRLLKPLLRRAGQPRRRVCSRVSLSSASSVAGTAGMRSSQRPPLPPRVLLRSWRPLSRAQSFGGPRQYIRARQQQHQIVQEQIQQEMGAAAIEEPPQGTLEHTKAVQQQEGTAPLVAEQTTQDGDQLPQQERPEEATSSGSGECRGAASDVLDFQDSGSELGVQDQASQRVTGPPKDATSATGVQQARQEEDEQKQQQKQQAQAQQAASLETLPCGSTVSPRGAVGRGASRVIPPRQPLRMCFLRERIARLYGRLRYLLAPYCASISEWTYNNGNVVVTVGSLLSLTATLMADMRLLRTFNLLAGLCYFSYNWSRRPRLTDAALWNIVFLVLNTVMLWRVHTEHREVVFSSDELDIFQRYFLPAGMSPRQFRRLLRQGTWRTLPQGYVLQAEGNTCSTLCFVARGAVDISQGGETVETYRGGETGAVVGVEPFLSYIAALRKRTAKSATPAAAPPPETFASHADESPDGLHRHQQKPPAATEAQVPPTPHAEQQQQGIFETGAATNNSQATENTTNDSKSSAESCASAPSAPYSNRQEQQHIRAEMPIVETPAEGANAGTVLRDEAASNMSKKDAGEEALCATALSTETLQNPEAPKCTESPTTTSVVATDLTESGVAGAVGGAREVSTADVGAAAATAGTSGAVVTNEAGMNKPPGVQRGQLLQLLQERGAAPKGAGDGIESPREDGGVTAPFTATCITEATVFALDLKEFAAFVLREPENLGFPVVQGLTTLLVNRSKAQAARLALHSYDAFLAGVFADGVVQTDERKMLEEFRRKRAISQAQHEQALARLGWTPEEFERGSQRGTGIFSRIAVGLGALVLGSQDAEDASDIGLKHVHQDNSSNPIQLEATTPRAPPPIFEDWEIVEDARAVPPHQVDEGQQCAATHIADLQGATCSTHSLGDAVSYTFEAEANAPA</sequence>
<comment type="caution">
    <text evidence="16">The sequence shown here is derived from an EMBL/GenBank/DDBJ whole genome shotgun (WGS) entry which is preliminary data.</text>
</comment>
<evidence type="ECO:0000259" key="15">
    <source>
        <dbReference type="Pfam" id="PF04831"/>
    </source>
</evidence>